<dbReference type="NCBIfam" id="TIGR00338">
    <property type="entry name" value="serB"/>
    <property type="match status" value="1"/>
</dbReference>
<comment type="catalytic activity">
    <reaction evidence="12">
        <text>O-phospho-D-serine + H2O = D-serine + phosphate</text>
        <dbReference type="Rhea" id="RHEA:24873"/>
        <dbReference type="ChEBI" id="CHEBI:15377"/>
        <dbReference type="ChEBI" id="CHEBI:35247"/>
        <dbReference type="ChEBI" id="CHEBI:43474"/>
        <dbReference type="ChEBI" id="CHEBI:58680"/>
        <dbReference type="EC" id="3.1.3.3"/>
    </reaction>
</comment>
<protein>
    <recommendedName>
        <fullName evidence="4">phosphoserine phosphatase</fullName>
        <ecNumber evidence="4">3.1.3.3</ecNumber>
    </recommendedName>
    <alternativeName>
        <fullName evidence="10">O-phosphoserine phosphohydrolase</fullName>
    </alternativeName>
</protein>
<keyword evidence="5" id="KW-0028">Amino-acid biosynthesis</keyword>
<dbReference type="GO" id="GO:0016787">
    <property type="term" value="F:hydrolase activity"/>
    <property type="evidence" value="ECO:0007669"/>
    <property type="project" value="UniProtKB-KW"/>
</dbReference>
<evidence type="ECO:0000256" key="3">
    <source>
        <dbReference type="ARBA" id="ARBA00009184"/>
    </source>
</evidence>
<keyword evidence="9" id="KW-0718">Serine biosynthesis</keyword>
<evidence type="ECO:0000256" key="2">
    <source>
        <dbReference type="ARBA" id="ARBA00005135"/>
    </source>
</evidence>
<dbReference type="InterPro" id="IPR004469">
    <property type="entry name" value="PSP"/>
</dbReference>
<dbReference type="EC" id="3.1.3.3" evidence="4"/>
<sequence length="334" mass="36320">MSESSFHAPVSLPEEFSAACPATTLVTIYHVLSDEKQRRAAQEQLDAAVEIVTKSLSAVSCNWQEHPTAPHEHWVAHRFWVGTTEKVNTKELLTLLETALSGQQASNLRIAVVSSEHITAERRMLIMDVDSTLINEEVIEQLAAHAGKEAEVAAVTEAAMRGELDFEESLHARCLTLAGLPLGVIEDVQQNRVSLTPGATELVRSYQDRGWPVCVVSGGFVQVLKPIAEALELDRYEANVLETERDRNGEQLTGRVIGDVVGRATKAKMLQQWAEEFNISPTHVMAIGDGANDLDMLAAAGLGVAFCAKPALKEAADVVLRDRRLDLAALVTGL</sequence>
<evidence type="ECO:0000256" key="7">
    <source>
        <dbReference type="ARBA" id="ARBA00022801"/>
    </source>
</evidence>
<dbReference type="SFLD" id="SFLDS00003">
    <property type="entry name" value="Haloacid_Dehalogenase"/>
    <property type="match status" value="1"/>
</dbReference>
<evidence type="ECO:0000256" key="4">
    <source>
        <dbReference type="ARBA" id="ARBA00012640"/>
    </source>
</evidence>
<evidence type="ECO:0000313" key="13">
    <source>
        <dbReference type="EMBL" id="MFC0580976.1"/>
    </source>
</evidence>
<dbReference type="InterPro" id="IPR050582">
    <property type="entry name" value="HAD-like_SerB"/>
</dbReference>
<dbReference type="SFLD" id="SFLDG01136">
    <property type="entry name" value="C1.6:_Phosphoserine_Phosphatas"/>
    <property type="match status" value="1"/>
</dbReference>
<keyword evidence="14" id="KW-1185">Reference proteome</keyword>
<organism evidence="13 14">
    <name type="scientific">Micrococcoides hystricis</name>
    <dbReference type="NCBI Taxonomy" id="1572761"/>
    <lineage>
        <taxon>Bacteria</taxon>
        <taxon>Bacillati</taxon>
        <taxon>Actinomycetota</taxon>
        <taxon>Actinomycetes</taxon>
        <taxon>Micrococcales</taxon>
        <taxon>Micrococcaceae</taxon>
        <taxon>Micrococcoides</taxon>
    </lineage>
</organism>
<comment type="pathway">
    <text evidence="2">Amino-acid biosynthesis; L-serine biosynthesis; L-serine from 3-phospho-D-glycerate: step 3/3.</text>
</comment>
<evidence type="ECO:0000313" key="14">
    <source>
        <dbReference type="Proteomes" id="UP001589862"/>
    </source>
</evidence>
<name>A0ABV6P762_9MICC</name>
<dbReference type="PANTHER" id="PTHR43344:SF2">
    <property type="entry name" value="PHOSPHOSERINE PHOSPHATASE"/>
    <property type="match status" value="1"/>
</dbReference>
<dbReference type="PANTHER" id="PTHR43344">
    <property type="entry name" value="PHOSPHOSERINE PHOSPHATASE"/>
    <property type="match status" value="1"/>
</dbReference>
<comment type="caution">
    <text evidence="13">The sequence shown here is derived from an EMBL/GenBank/DDBJ whole genome shotgun (WGS) entry which is preliminary data.</text>
</comment>
<evidence type="ECO:0000256" key="1">
    <source>
        <dbReference type="ARBA" id="ARBA00001946"/>
    </source>
</evidence>
<dbReference type="SUPFAM" id="SSF56784">
    <property type="entry name" value="HAD-like"/>
    <property type="match status" value="1"/>
</dbReference>
<evidence type="ECO:0000256" key="8">
    <source>
        <dbReference type="ARBA" id="ARBA00022842"/>
    </source>
</evidence>
<keyword evidence="8" id="KW-0460">Magnesium</keyword>
<dbReference type="SFLD" id="SFLDG01137">
    <property type="entry name" value="C1.6.1:_Phosphoserine_Phosphat"/>
    <property type="match status" value="1"/>
</dbReference>
<keyword evidence="7 13" id="KW-0378">Hydrolase</keyword>
<evidence type="ECO:0000256" key="11">
    <source>
        <dbReference type="ARBA" id="ARBA00048138"/>
    </source>
</evidence>
<gene>
    <name evidence="13" type="primary">serB</name>
    <name evidence="13" type="ORF">ACFFFR_01050</name>
</gene>
<comment type="catalytic activity">
    <reaction evidence="11">
        <text>O-phospho-L-serine + H2O = L-serine + phosphate</text>
        <dbReference type="Rhea" id="RHEA:21208"/>
        <dbReference type="ChEBI" id="CHEBI:15377"/>
        <dbReference type="ChEBI" id="CHEBI:33384"/>
        <dbReference type="ChEBI" id="CHEBI:43474"/>
        <dbReference type="ChEBI" id="CHEBI:57524"/>
        <dbReference type="EC" id="3.1.3.3"/>
    </reaction>
</comment>
<dbReference type="InterPro" id="IPR036412">
    <property type="entry name" value="HAD-like_sf"/>
</dbReference>
<comment type="cofactor">
    <cofactor evidence="1">
        <name>Mg(2+)</name>
        <dbReference type="ChEBI" id="CHEBI:18420"/>
    </cofactor>
</comment>
<dbReference type="Pfam" id="PF00702">
    <property type="entry name" value="Hydrolase"/>
    <property type="match status" value="1"/>
</dbReference>
<keyword evidence="6" id="KW-0479">Metal-binding</keyword>
<dbReference type="NCBIfam" id="TIGR01488">
    <property type="entry name" value="HAD-SF-IB"/>
    <property type="match status" value="1"/>
</dbReference>
<evidence type="ECO:0000256" key="6">
    <source>
        <dbReference type="ARBA" id="ARBA00022723"/>
    </source>
</evidence>
<proteinExistence type="inferred from homology"/>
<evidence type="ECO:0000256" key="5">
    <source>
        <dbReference type="ARBA" id="ARBA00022605"/>
    </source>
</evidence>
<evidence type="ECO:0000256" key="10">
    <source>
        <dbReference type="ARBA" id="ARBA00031693"/>
    </source>
</evidence>
<dbReference type="Proteomes" id="UP001589862">
    <property type="component" value="Unassembled WGS sequence"/>
</dbReference>
<evidence type="ECO:0000256" key="9">
    <source>
        <dbReference type="ARBA" id="ARBA00023299"/>
    </source>
</evidence>
<accession>A0ABV6P762</accession>
<dbReference type="EMBL" id="JBHLUB010000001">
    <property type="protein sequence ID" value="MFC0580976.1"/>
    <property type="molecule type" value="Genomic_DNA"/>
</dbReference>
<comment type="similarity">
    <text evidence="3">Belongs to the HAD-like hydrolase superfamily. SerB family.</text>
</comment>
<dbReference type="SFLD" id="SFLDF00029">
    <property type="entry name" value="phosphoserine_phosphatase"/>
    <property type="match status" value="1"/>
</dbReference>
<dbReference type="RefSeq" id="WP_377457438.1">
    <property type="nucleotide sequence ID" value="NZ_JBHLUB010000001.1"/>
</dbReference>
<dbReference type="Gene3D" id="3.40.50.1000">
    <property type="entry name" value="HAD superfamily/HAD-like"/>
    <property type="match status" value="1"/>
</dbReference>
<evidence type="ECO:0000256" key="12">
    <source>
        <dbReference type="ARBA" id="ARBA00048523"/>
    </source>
</evidence>
<dbReference type="InterPro" id="IPR023214">
    <property type="entry name" value="HAD_sf"/>
</dbReference>
<reference evidence="13 14" key="1">
    <citation type="submission" date="2024-09" db="EMBL/GenBank/DDBJ databases">
        <authorList>
            <person name="Sun Q."/>
            <person name="Mori K."/>
        </authorList>
    </citation>
    <scope>NUCLEOTIDE SEQUENCE [LARGE SCALE GENOMIC DNA]</scope>
    <source>
        <strain evidence="13 14">NCAIM B.02604</strain>
    </source>
</reference>